<dbReference type="InterPro" id="IPR000182">
    <property type="entry name" value="GNAT_dom"/>
</dbReference>
<dbReference type="InterPro" id="IPR016181">
    <property type="entry name" value="Acyl_CoA_acyltransferase"/>
</dbReference>
<dbReference type="PROSITE" id="PS51186">
    <property type="entry name" value="GNAT"/>
    <property type="match status" value="1"/>
</dbReference>
<evidence type="ECO:0000313" key="5">
    <source>
        <dbReference type="Proteomes" id="UP001304419"/>
    </source>
</evidence>
<dbReference type="GO" id="GO:0016747">
    <property type="term" value="F:acyltransferase activity, transferring groups other than amino-acyl groups"/>
    <property type="evidence" value="ECO:0007669"/>
    <property type="project" value="InterPro"/>
</dbReference>
<evidence type="ECO:0000259" key="1">
    <source>
        <dbReference type="PROSITE" id="PS51186"/>
    </source>
</evidence>
<evidence type="ECO:0000313" key="4">
    <source>
        <dbReference type="Proteomes" id="UP000646877"/>
    </source>
</evidence>
<sequence length="170" mass="19628">MALSFQTLRLHIIEVNDDFPALERERLIEQIPHVLSSNVVENLPPYFHGIDSTKQAENWFQRMRSESRLLQVKLGQHETIGFLFVYVENESDAHIGYLLAEEHWGKGYASELLQGFIHAVINAELWSTLIAGVEQSNHASIQLLKKLGFSQQVHDENSPLFFEYEIHRVC</sequence>
<reference evidence="2" key="1">
    <citation type="submission" date="2019-10" db="EMBL/GenBank/DDBJ databases">
        <authorList>
            <person name="Paulsen S."/>
        </authorList>
    </citation>
    <scope>NUCLEOTIDE SEQUENCE</scope>
    <source>
        <strain evidence="2">LMG 19692</strain>
    </source>
</reference>
<keyword evidence="2" id="KW-0808">Transferase</keyword>
<dbReference type="InterPro" id="IPR051531">
    <property type="entry name" value="N-acetyltransferase"/>
</dbReference>
<dbReference type="PANTHER" id="PTHR43792">
    <property type="entry name" value="GNAT FAMILY, PUTATIVE (AFU_ORTHOLOGUE AFUA_3G00765)-RELATED-RELATED"/>
    <property type="match status" value="1"/>
</dbReference>
<reference evidence="3 5" key="2">
    <citation type="submission" date="2023-10" db="EMBL/GenBank/DDBJ databases">
        <title>To unveil natural product biosynthetic capacity in Pseudoalteromonas.</title>
        <authorList>
            <person name="Wang J."/>
        </authorList>
    </citation>
    <scope>NUCLEOTIDE SEQUENCE [LARGE SCALE GENOMIC DNA]</scope>
    <source>
        <strain evidence="3 5">DSM 15914</strain>
    </source>
</reference>
<dbReference type="Pfam" id="PF13302">
    <property type="entry name" value="Acetyltransf_3"/>
    <property type="match status" value="1"/>
</dbReference>
<accession>A0A8I2GZ33</accession>
<proteinExistence type="predicted"/>
<dbReference type="Gene3D" id="3.40.630.30">
    <property type="match status" value="1"/>
</dbReference>
<dbReference type="EMBL" id="CP137578">
    <property type="protein sequence ID" value="WOX27374.1"/>
    <property type="molecule type" value="Genomic_DNA"/>
</dbReference>
<gene>
    <name evidence="2" type="ORF">F9Y85_01620</name>
    <name evidence="3" type="ORF">R5H13_11950</name>
</gene>
<protein>
    <submittedName>
        <fullName evidence="2">GNAT family N-acetyltransferase</fullName>
    </submittedName>
</protein>
<dbReference type="EMBL" id="WEIA01000001">
    <property type="protein sequence ID" value="NLR20043.1"/>
    <property type="molecule type" value="Genomic_DNA"/>
</dbReference>
<dbReference type="RefSeq" id="WP_130126073.1">
    <property type="nucleotide sequence ID" value="NZ_CBCSDF010000003.1"/>
</dbReference>
<organism evidence="2 4">
    <name type="scientific">Pseudoalteromonas maricaloris</name>
    <dbReference type="NCBI Taxonomy" id="184924"/>
    <lineage>
        <taxon>Bacteria</taxon>
        <taxon>Pseudomonadati</taxon>
        <taxon>Pseudomonadota</taxon>
        <taxon>Gammaproteobacteria</taxon>
        <taxon>Alteromonadales</taxon>
        <taxon>Pseudoalteromonadaceae</taxon>
        <taxon>Pseudoalteromonas</taxon>
    </lineage>
</organism>
<keyword evidence="5" id="KW-1185">Reference proteome</keyword>
<dbReference type="PANTHER" id="PTHR43792:SF13">
    <property type="entry name" value="ACETYLTRANSFERASE"/>
    <property type="match status" value="1"/>
</dbReference>
<dbReference type="Proteomes" id="UP001304419">
    <property type="component" value="Chromosome 1"/>
</dbReference>
<evidence type="ECO:0000313" key="3">
    <source>
        <dbReference type="EMBL" id="WOX27374.1"/>
    </source>
</evidence>
<feature type="domain" description="N-acetyltransferase" evidence="1">
    <location>
        <begin position="32"/>
        <end position="170"/>
    </location>
</feature>
<evidence type="ECO:0000313" key="2">
    <source>
        <dbReference type="EMBL" id="NLR20043.1"/>
    </source>
</evidence>
<dbReference type="Proteomes" id="UP000646877">
    <property type="component" value="Unassembled WGS sequence"/>
</dbReference>
<dbReference type="SUPFAM" id="SSF55729">
    <property type="entry name" value="Acyl-CoA N-acyltransferases (Nat)"/>
    <property type="match status" value="1"/>
</dbReference>
<dbReference type="AlphaFoldDB" id="A0A8I2GZ33"/>
<name>A0A8I2GZ33_9GAMM</name>